<evidence type="ECO:0008006" key="3">
    <source>
        <dbReference type="Google" id="ProtNLM"/>
    </source>
</evidence>
<proteinExistence type="predicted"/>
<dbReference type="EMBL" id="CP025299">
    <property type="protein sequence ID" value="AUG31121.1"/>
    <property type="molecule type" value="Genomic_DNA"/>
</dbReference>
<evidence type="ECO:0000313" key="2">
    <source>
        <dbReference type="Proteomes" id="UP000233276"/>
    </source>
</evidence>
<gene>
    <name evidence="1" type="ORF">CXR34_06455</name>
</gene>
<organism evidence="1 2">
    <name type="scientific">Microbacterium hominis</name>
    <dbReference type="NCBI Taxonomy" id="162426"/>
    <lineage>
        <taxon>Bacteria</taxon>
        <taxon>Bacillati</taxon>
        <taxon>Actinomycetota</taxon>
        <taxon>Actinomycetes</taxon>
        <taxon>Micrococcales</taxon>
        <taxon>Microbacteriaceae</taxon>
        <taxon>Microbacterium</taxon>
    </lineage>
</organism>
<name>A0A2K9DFY7_9MICO</name>
<dbReference type="KEGG" id="mhos:CXR34_06455"/>
<dbReference type="Proteomes" id="UP000233276">
    <property type="component" value="Chromosome"/>
</dbReference>
<evidence type="ECO:0000313" key="1">
    <source>
        <dbReference type="EMBL" id="AUG31121.1"/>
    </source>
</evidence>
<dbReference type="AlphaFoldDB" id="A0A2K9DFY7"/>
<reference evidence="1 2" key="1">
    <citation type="submission" date="2017-12" db="EMBL/GenBank/DDBJ databases">
        <title>Isolation and characterization of estrogens degradatiion strain Microbacterium hominis SJTG1.</title>
        <authorList>
            <person name="Xiong W."/>
            <person name="Yin C."/>
            <person name="Zheng D."/>
            <person name="Liang R."/>
        </authorList>
    </citation>
    <scope>NUCLEOTIDE SEQUENCE [LARGE SCALE GENOMIC DNA]</scope>
    <source>
        <strain evidence="1 2">SJTG1</strain>
    </source>
</reference>
<dbReference type="Gene3D" id="3.40.960.10">
    <property type="entry name" value="VSR Endonuclease"/>
    <property type="match status" value="1"/>
</dbReference>
<protein>
    <recommendedName>
        <fullName evidence="3">DUF559 domain-containing protein</fullName>
    </recommendedName>
</protein>
<sequence>MSWPVVSRAELYAEGWTWRRIEQAVAAGSLCRARRDAYLPGEVDAQTRAAAEVGGQLTCLSELARRGVFVLATGGLHVRVHPRRGRRRPVHPDARVHWSGDGLRRTANAPLVEALAAAARCQGPMETIASLDSALHRRLIDEDDLAEIFRMLPRRYRALRAFLDRSAEAGSESIVRILLRKMGCRVECQVQIAGVGRVDLLVDGWLIVECDSEAHHASWAQQKEDRRRDQAAAALGYVTYRPIAEDIFWHRDRVLAAVRGLRGSTRAARRHA</sequence>
<accession>A0A2K9DFY7</accession>